<dbReference type="AlphaFoldDB" id="A0A1D9QAH3"/>
<dbReference type="OrthoDB" id="3553482at2759"/>
<feature type="domain" description="2EXR" evidence="1">
    <location>
        <begin position="11"/>
        <end position="117"/>
    </location>
</feature>
<name>A0A1D9QAH3_SCLS1</name>
<evidence type="ECO:0000313" key="3">
    <source>
        <dbReference type="Proteomes" id="UP000177798"/>
    </source>
</evidence>
<dbReference type="PANTHER" id="PTHR35910">
    <property type="entry name" value="2EXR DOMAIN-CONTAINING PROTEIN"/>
    <property type="match status" value="1"/>
</dbReference>
<reference evidence="3" key="1">
    <citation type="journal article" date="2017" name="Genome Biol. Evol.">
        <title>The complete genome sequence of the phytopathogenic fungus Sclerotinia sclerotiorum reveals insights into the genome architecture of broad host range pathogens.</title>
        <authorList>
            <person name="Derbyshire M."/>
            <person name="Denton-Giles M."/>
            <person name="Hegedus D."/>
            <person name="Seifbarghy S."/>
            <person name="Rollins J."/>
            <person name="van Kan J."/>
            <person name="Seidl M.F."/>
            <person name="Faino L."/>
            <person name="Mbengue M."/>
            <person name="Navaud O."/>
            <person name="Raffaele S."/>
            <person name="Hammond-Kosack K."/>
            <person name="Heard S."/>
            <person name="Oliver R."/>
        </authorList>
    </citation>
    <scope>NUCLEOTIDE SEQUENCE [LARGE SCALE GENOMIC DNA]</scope>
    <source>
        <strain evidence="3">ATCC 18683 / 1980 / Ss-1</strain>
    </source>
</reference>
<sequence>MNTLKEKTQTFDIFPDLPLEIRLKIWRCTPHLFPRIIEIRPRLTPTKAWDPLTTKHHIRATEPLILLQINREARNELLPFYTRLSSDVELNLIFDADSASIDLHEKPPLVNFAVDTLYFDTIWSTGEEVQYFSFVQRLFQDFHRDKQLVRRIAVWITSELVTTLRDFILWAYYNPQATKSISAFGKPPALSEFKDLEELVLINMMNHLRAEMRLTALVDDESKIDQNKIVPELRKFEGKLNSIVTATEQNLIILKSTETQTIQPI</sequence>
<dbReference type="Proteomes" id="UP000177798">
    <property type="component" value="Chromosome 8"/>
</dbReference>
<dbReference type="EMBL" id="CP017821">
    <property type="protein sequence ID" value="APA11762.1"/>
    <property type="molecule type" value="Genomic_DNA"/>
</dbReference>
<dbReference type="InterPro" id="IPR045518">
    <property type="entry name" value="2EXR"/>
</dbReference>
<dbReference type="RefSeq" id="XP_001593828.1">
    <property type="nucleotide sequence ID" value="XM_001593778.1"/>
</dbReference>
<evidence type="ECO:0000313" key="2">
    <source>
        <dbReference type="EMBL" id="APA11762.1"/>
    </source>
</evidence>
<accession>A0A1D9QAH3</accession>
<dbReference type="VEuPathDB" id="FungiDB:sscle_08g065320"/>
<proteinExistence type="predicted"/>
<dbReference type="Pfam" id="PF20150">
    <property type="entry name" value="2EXR"/>
    <property type="match status" value="1"/>
</dbReference>
<gene>
    <name evidence="2" type="ORF">sscle_08g065320</name>
</gene>
<dbReference type="PANTHER" id="PTHR35910:SF6">
    <property type="entry name" value="2EXR DOMAIN-CONTAINING PROTEIN"/>
    <property type="match status" value="1"/>
</dbReference>
<evidence type="ECO:0000259" key="1">
    <source>
        <dbReference type="Pfam" id="PF20150"/>
    </source>
</evidence>
<dbReference type="KEGG" id="ssl:SS1G_05256"/>
<organism evidence="2 3">
    <name type="scientific">Sclerotinia sclerotiorum (strain ATCC 18683 / 1980 / Ss-1)</name>
    <name type="common">White mold</name>
    <name type="synonym">Whetzelinia sclerotiorum</name>
    <dbReference type="NCBI Taxonomy" id="665079"/>
    <lineage>
        <taxon>Eukaryota</taxon>
        <taxon>Fungi</taxon>
        <taxon>Dikarya</taxon>
        <taxon>Ascomycota</taxon>
        <taxon>Pezizomycotina</taxon>
        <taxon>Leotiomycetes</taxon>
        <taxon>Helotiales</taxon>
        <taxon>Sclerotiniaceae</taxon>
        <taxon>Sclerotinia</taxon>
    </lineage>
</organism>
<protein>
    <recommendedName>
        <fullName evidence="1">2EXR domain-containing protein</fullName>
    </recommendedName>
</protein>